<dbReference type="EMBL" id="JAAXLJ010000035">
    <property type="protein sequence ID" value="NLR19604.1"/>
    <property type="molecule type" value="Genomic_DNA"/>
</dbReference>
<protein>
    <submittedName>
        <fullName evidence="1">Uncharacterized protein</fullName>
    </submittedName>
</protein>
<name>A0ABX1L085_9LACO</name>
<comment type="caution">
    <text evidence="1">The sequence shown here is derived from an EMBL/GenBank/DDBJ whole genome shotgun (WGS) entry which is preliminary data.</text>
</comment>
<dbReference type="RefSeq" id="WP_168926145.1">
    <property type="nucleotide sequence ID" value="NZ_JAAXLJ010000035.1"/>
</dbReference>
<sequence length="163" mass="19023">MDELERSIITGYLKLDNTIRNMQERIHSMENDFYHAHSFMSSPNAVDCNGNAVSNQNGFKLVNQLIEVEQNTLFDIKICRYKRYQFSRYIHQITTDDRDYLQQFFLFNTGSSNDKLNARTLAEIGQIEESTAWRFELEQDVHIEVAHDATASVTNMLSLFEVI</sequence>
<dbReference type="Proteomes" id="UP000763447">
    <property type="component" value="Unassembled WGS sequence"/>
</dbReference>
<gene>
    <name evidence="1" type="ORF">HC026_11970</name>
</gene>
<reference evidence="1 2" key="1">
    <citation type="submission" date="2020-04" db="EMBL/GenBank/DDBJ databases">
        <title>A novel species of genus Lactobacillus that was isolated from fermented food Zha-chili.</title>
        <authorList>
            <person name="Zhang Z."/>
        </authorList>
    </citation>
    <scope>NUCLEOTIDE SEQUENCE [LARGE SCALE GENOMIC DNA]</scope>
    <source>
        <strain evidence="2">HBUAS51383</strain>
    </source>
</reference>
<keyword evidence="2" id="KW-1185">Reference proteome</keyword>
<evidence type="ECO:0000313" key="2">
    <source>
        <dbReference type="Proteomes" id="UP000763447"/>
    </source>
</evidence>
<evidence type="ECO:0000313" key="1">
    <source>
        <dbReference type="EMBL" id="NLR19604.1"/>
    </source>
</evidence>
<proteinExistence type="predicted"/>
<organism evidence="1 2">
    <name type="scientific">Secundilactobacillus angelensis</name>
    <dbReference type="NCBI Taxonomy" id="2722706"/>
    <lineage>
        <taxon>Bacteria</taxon>
        <taxon>Bacillati</taxon>
        <taxon>Bacillota</taxon>
        <taxon>Bacilli</taxon>
        <taxon>Lactobacillales</taxon>
        <taxon>Lactobacillaceae</taxon>
        <taxon>Secundilactobacillus</taxon>
    </lineage>
</organism>
<accession>A0ABX1L085</accession>